<proteinExistence type="predicted"/>
<sequence>MPQPLGPIVYQDPSVLVCAICNFAISAPRSSGHLSQHTLSLQHRRSLRAISQELAVTSRPPICTAGRVARAFTVSTPHSSGHLFPCTLSLQHRRSLRAVTQELAVTSRPPICTAGSQMRGLCFYRLSIQFFWPPLPAHSLHAAPLQPQGRLTKACRYQSASDLHRRPRGTCFHRLSTSFRRPPLSAHSLPAALPQPWAVSQDCVVASQPPKCPAGRQPRSPQLHRLSTPFFRLPLPAHSLPAAPSWTQGRLPRACRYQLASNLHRRPRGLHLHRLSTLVVRPAAGHVFPPGRTPN</sequence>
<keyword evidence="2" id="KW-1185">Reference proteome</keyword>
<name>A0AAV7W0J5_PLEWA</name>
<dbReference type="AlphaFoldDB" id="A0AAV7W0J5"/>
<protein>
    <submittedName>
        <fullName evidence="1">Uncharacterized protein</fullName>
    </submittedName>
</protein>
<gene>
    <name evidence="1" type="ORF">NDU88_001270</name>
</gene>
<dbReference type="EMBL" id="JANPWB010000002">
    <property type="protein sequence ID" value="KAJ1205845.1"/>
    <property type="molecule type" value="Genomic_DNA"/>
</dbReference>
<evidence type="ECO:0000313" key="1">
    <source>
        <dbReference type="EMBL" id="KAJ1205845.1"/>
    </source>
</evidence>
<organism evidence="1 2">
    <name type="scientific">Pleurodeles waltl</name>
    <name type="common">Iberian ribbed newt</name>
    <dbReference type="NCBI Taxonomy" id="8319"/>
    <lineage>
        <taxon>Eukaryota</taxon>
        <taxon>Metazoa</taxon>
        <taxon>Chordata</taxon>
        <taxon>Craniata</taxon>
        <taxon>Vertebrata</taxon>
        <taxon>Euteleostomi</taxon>
        <taxon>Amphibia</taxon>
        <taxon>Batrachia</taxon>
        <taxon>Caudata</taxon>
        <taxon>Salamandroidea</taxon>
        <taxon>Salamandridae</taxon>
        <taxon>Pleurodelinae</taxon>
        <taxon>Pleurodeles</taxon>
    </lineage>
</organism>
<evidence type="ECO:0000313" key="2">
    <source>
        <dbReference type="Proteomes" id="UP001066276"/>
    </source>
</evidence>
<reference evidence="1" key="1">
    <citation type="journal article" date="2022" name="bioRxiv">
        <title>Sequencing and chromosome-scale assembly of the giantPleurodeles waltlgenome.</title>
        <authorList>
            <person name="Brown T."/>
            <person name="Elewa A."/>
            <person name="Iarovenko S."/>
            <person name="Subramanian E."/>
            <person name="Araus A.J."/>
            <person name="Petzold A."/>
            <person name="Susuki M."/>
            <person name="Suzuki K.-i.T."/>
            <person name="Hayashi T."/>
            <person name="Toyoda A."/>
            <person name="Oliveira C."/>
            <person name="Osipova E."/>
            <person name="Leigh N.D."/>
            <person name="Simon A."/>
            <person name="Yun M.H."/>
        </authorList>
    </citation>
    <scope>NUCLEOTIDE SEQUENCE</scope>
    <source>
        <strain evidence="1">20211129_DDA</strain>
        <tissue evidence="1">Liver</tissue>
    </source>
</reference>
<accession>A0AAV7W0J5</accession>
<dbReference type="Proteomes" id="UP001066276">
    <property type="component" value="Chromosome 1_2"/>
</dbReference>
<comment type="caution">
    <text evidence="1">The sequence shown here is derived from an EMBL/GenBank/DDBJ whole genome shotgun (WGS) entry which is preliminary data.</text>
</comment>